<evidence type="ECO:0000313" key="4">
    <source>
        <dbReference type="EMBL" id="ADP81266.1"/>
    </source>
</evidence>
<evidence type="ECO:0000256" key="2">
    <source>
        <dbReference type="ARBA" id="ARBA00023002"/>
    </source>
</evidence>
<organism evidence="4 5">
    <name type="scientific">Pseudofrankia inefficax (strain DSM 45817 / CECT 9037 / DDB 130130 / EuI1c)</name>
    <name type="common">Frankia inefficax</name>
    <dbReference type="NCBI Taxonomy" id="298654"/>
    <lineage>
        <taxon>Bacteria</taxon>
        <taxon>Bacillati</taxon>
        <taxon>Actinomycetota</taxon>
        <taxon>Actinomycetes</taxon>
        <taxon>Frankiales</taxon>
        <taxon>Frankiaceae</taxon>
        <taxon>Pseudofrankia</taxon>
    </lineage>
</organism>
<dbReference type="OrthoDB" id="3542748at2"/>
<dbReference type="STRING" id="298654.FraEuI1c_3253"/>
<dbReference type="FunFam" id="3.40.50.720:FF:000084">
    <property type="entry name" value="Short-chain dehydrogenase reductase"/>
    <property type="match status" value="1"/>
</dbReference>
<name>E3IVA2_PSEI1</name>
<keyword evidence="2" id="KW-0560">Oxidoreductase</keyword>
<dbReference type="SUPFAM" id="SSF51735">
    <property type="entry name" value="NAD(P)-binding Rossmann-fold domains"/>
    <property type="match status" value="1"/>
</dbReference>
<dbReference type="PRINTS" id="PR00081">
    <property type="entry name" value="GDHRDH"/>
</dbReference>
<dbReference type="Gene3D" id="3.40.50.720">
    <property type="entry name" value="NAD(P)-binding Rossmann-like Domain"/>
    <property type="match status" value="1"/>
</dbReference>
<proteinExistence type="inferred from homology"/>
<dbReference type="KEGG" id="fri:FraEuI1c_3253"/>
<dbReference type="RefSeq" id="WP_013424384.1">
    <property type="nucleotide sequence ID" value="NC_014666.1"/>
</dbReference>
<accession>E3IVA2</accession>
<dbReference type="HOGENOM" id="CLU_010194_2_1_11"/>
<dbReference type="PRINTS" id="PR00080">
    <property type="entry name" value="SDRFAMILY"/>
</dbReference>
<dbReference type="Proteomes" id="UP000002484">
    <property type="component" value="Chromosome"/>
</dbReference>
<dbReference type="InParanoid" id="E3IVA2"/>
<keyword evidence="5" id="KW-1185">Reference proteome</keyword>
<dbReference type="InterPro" id="IPR036291">
    <property type="entry name" value="NAD(P)-bd_dom_sf"/>
</dbReference>
<protein>
    <submittedName>
        <fullName evidence="4">Short-chain dehydrogenase/reductase SDR</fullName>
    </submittedName>
</protein>
<evidence type="ECO:0000313" key="5">
    <source>
        <dbReference type="Proteomes" id="UP000002484"/>
    </source>
</evidence>
<dbReference type="EMBL" id="CP002299">
    <property type="protein sequence ID" value="ADP81266.1"/>
    <property type="molecule type" value="Genomic_DNA"/>
</dbReference>
<dbReference type="AlphaFoldDB" id="E3IVA2"/>
<dbReference type="InterPro" id="IPR002347">
    <property type="entry name" value="SDR_fam"/>
</dbReference>
<dbReference type="PANTHER" id="PTHR43669">
    <property type="entry name" value="5-KETO-D-GLUCONATE 5-REDUCTASE"/>
    <property type="match status" value="1"/>
</dbReference>
<gene>
    <name evidence="4" type="ordered locus">FraEuI1c_3253</name>
</gene>
<evidence type="ECO:0000256" key="1">
    <source>
        <dbReference type="ARBA" id="ARBA00006484"/>
    </source>
</evidence>
<sequence>MVEAELPSIEDFSGLHAVVTGGGTGIGRSIALSLAEAGAAVAVADIEPDVANAVRDEIVDKGGRAIAVQVDVSKHDAVVALADRVFDEFGTVEILVNNAGVTVRPFRALWESSISDFEWVMACNFWGVLYGIRAFLPRMLEQSGFRQILCTSSTSSLTGLGGHTAYTASKGAVDGLVRSLTAEVRPAGIGVTTLFPGPVETRIWSSERLRSEQEKSDLRDVPAYVGPDRPHKPVKIGADRVGPMVVEALRQRAPYVLTHEEPMPNTIAYLDSLGTYAGIPGA</sequence>
<comment type="similarity">
    <text evidence="1 3">Belongs to the short-chain dehydrogenases/reductases (SDR) family.</text>
</comment>
<dbReference type="CDD" id="cd05233">
    <property type="entry name" value="SDR_c"/>
    <property type="match status" value="1"/>
</dbReference>
<reference evidence="4 5" key="1">
    <citation type="submission" date="2010-10" db="EMBL/GenBank/DDBJ databases">
        <title>Complete sequence of Frankia sp. EuI1c.</title>
        <authorList>
            <consortium name="US DOE Joint Genome Institute"/>
            <person name="Lucas S."/>
            <person name="Copeland A."/>
            <person name="Lapidus A."/>
            <person name="Cheng J.-F."/>
            <person name="Bruce D."/>
            <person name="Goodwin L."/>
            <person name="Pitluck S."/>
            <person name="Chertkov O."/>
            <person name="Detter J.C."/>
            <person name="Han C."/>
            <person name="Tapia R."/>
            <person name="Land M."/>
            <person name="Hauser L."/>
            <person name="Jeffries C."/>
            <person name="Kyrpides N."/>
            <person name="Ivanova N."/>
            <person name="Mikhailova N."/>
            <person name="Beauchemin N."/>
            <person name="Sen A."/>
            <person name="Sur S.A."/>
            <person name="Gtari M."/>
            <person name="Wall L."/>
            <person name="Tisa L."/>
            <person name="Woyke T."/>
        </authorList>
    </citation>
    <scope>NUCLEOTIDE SEQUENCE [LARGE SCALE GENOMIC DNA]</scope>
    <source>
        <strain evidence="5">DSM 45817 / CECT 9037 / EuI1c</strain>
    </source>
</reference>
<dbReference type="PANTHER" id="PTHR43669:SF14">
    <property type="entry name" value="OXIDOREDUCTASE"/>
    <property type="match status" value="1"/>
</dbReference>
<evidence type="ECO:0000256" key="3">
    <source>
        <dbReference type="RuleBase" id="RU000363"/>
    </source>
</evidence>
<dbReference type="eggNOG" id="COG4221">
    <property type="taxonomic scope" value="Bacteria"/>
</dbReference>
<dbReference type="Pfam" id="PF00106">
    <property type="entry name" value="adh_short"/>
    <property type="match status" value="1"/>
</dbReference>
<dbReference type="FunCoup" id="E3IVA2">
    <property type="interactions" value="34"/>
</dbReference>
<dbReference type="GO" id="GO:0016491">
    <property type="term" value="F:oxidoreductase activity"/>
    <property type="evidence" value="ECO:0007669"/>
    <property type="project" value="UniProtKB-KW"/>
</dbReference>